<evidence type="ECO:0000313" key="4">
    <source>
        <dbReference type="Proteomes" id="UP000479710"/>
    </source>
</evidence>
<dbReference type="Pfam" id="PF24570">
    <property type="entry name" value="BACK_BPM_SPOP"/>
    <property type="match status" value="1"/>
</dbReference>
<dbReference type="GO" id="GO:0016567">
    <property type="term" value="P:protein ubiquitination"/>
    <property type="evidence" value="ECO:0007669"/>
    <property type="project" value="InterPro"/>
</dbReference>
<dbReference type="PANTHER" id="PTHR26379">
    <property type="entry name" value="BTB/POZ AND MATH DOMAIN-CONTAINING PROTEIN 1"/>
    <property type="match status" value="1"/>
</dbReference>
<proteinExistence type="inferred from homology"/>
<comment type="caution">
    <text evidence="3">The sequence shown here is derived from an EMBL/GenBank/DDBJ whole genome shotgun (WGS) entry which is preliminary data.</text>
</comment>
<accession>A0A6G1EQM3</accession>
<dbReference type="InterPro" id="IPR045005">
    <property type="entry name" value="BPM1-6"/>
</dbReference>
<reference evidence="3 4" key="1">
    <citation type="submission" date="2019-11" db="EMBL/GenBank/DDBJ databases">
        <title>Whole genome sequence of Oryza granulata.</title>
        <authorList>
            <person name="Li W."/>
        </authorList>
    </citation>
    <scope>NUCLEOTIDE SEQUENCE [LARGE SCALE GENOMIC DNA]</scope>
    <source>
        <strain evidence="4">cv. Menghai</strain>
        <tissue evidence="3">Leaf</tissue>
    </source>
</reference>
<gene>
    <name evidence="3" type="ORF">E2562_027739</name>
</gene>
<keyword evidence="4" id="KW-1185">Reference proteome</keyword>
<dbReference type="OrthoDB" id="692524at2759"/>
<dbReference type="AlphaFoldDB" id="A0A6G1EQM3"/>
<evidence type="ECO:0000256" key="1">
    <source>
        <dbReference type="ARBA" id="ARBA00010846"/>
    </source>
</evidence>
<feature type="domain" description="BPM/SPOP BACK" evidence="2">
    <location>
        <begin position="20"/>
        <end position="60"/>
    </location>
</feature>
<dbReference type="Gene3D" id="6.10.250.3030">
    <property type="match status" value="1"/>
</dbReference>
<dbReference type="EMBL" id="SPHZ02000003">
    <property type="protein sequence ID" value="KAF0926885.1"/>
    <property type="molecule type" value="Genomic_DNA"/>
</dbReference>
<evidence type="ECO:0000313" key="3">
    <source>
        <dbReference type="EMBL" id="KAF0926885.1"/>
    </source>
</evidence>
<dbReference type="InterPro" id="IPR056423">
    <property type="entry name" value="BACK_BPM_SPOP"/>
</dbReference>
<comment type="similarity">
    <text evidence="1">Belongs to the Tdpoz family.</text>
</comment>
<name>A0A6G1EQM3_9ORYZ</name>
<protein>
    <recommendedName>
        <fullName evidence="2">BPM/SPOP BACK domain-containing protein</fullName>
    </recommendedName>
</protein>
<dbReference type="Proteomes" id="UP000479710">
    <property type="component" value="Unassembled WGS sequence"/>
</dbReference>
<organism evidence="3 4">
    <name type="scientific">Oryza meyeriana var. granulata</name>
    <dbReference type="NCBI Taxonomy" id="110450"/>
    <lineage>
        <taxon>Eukaryota</taxon>
        <taxon>Viridiplantae</taxon>
        <taxon>Streptophyta</taxon>
        <taxon>Embryophyta</taxon>
        <taxon>Tracheophyta</taxon>
        <taxon>Spermatophyta</taxon>
        <taxon>Magnoliopsida</taxon>
        <taxon>Liliopsida</taxon>
        <taxon>Poales</taxon>
        <taxon>Poaceae</taxon>
        <taxon>BOP clade</taxon>
        <taxon>Oryzoideae</taxon>
        <taxon>Oryzeae</taxon>
        <taxon>Oryzinae</taxon>
        <taxon>Oryza</taxon>
        <taxon>Oryza meyeriana</taxon>
    </lineage>
</organism>
<dbReference type="PANTHER" id="PTHR26379:SF433">
    <property type="entry name" value="OS08G0226800 PROTEIN"/>
    <property type="match status" value="1"/>
</dbReference>
<evidence type="ECO:0000259" key="2">
    <source>
        <dbReference type="Pfam" id="PF24570"/>
    </source>
</evidence>
<sequence length="81" mass="9019">MDRLRLLCQSILGRNLDVDNVATTLALADQHNCSRLKDVCIEFITSSNEIDAMVATKGYTAAAAMACRRWTPAQRPSFPKY</sequence>